<dbReference type="Pfam" id="PF04919">
    <property type="entry name" value="DUF655"/>
    <property type="match status" value="1"/>
</dbReference>
<proteinExistence type="predicted"/>
<dbReference type="AlphaFoldDB" id="A0A0U2WSK0"/>
<dbReference type="PANTHER" id="PTHR40734">
    <property type="entry name" value="TRNA-SPECIFIC ADENOSINE DEAMINASE-RELATED"/>
    <property type="match status" value="1"/>
</dbReference>
<dbReference type="EMBL" id="CP013695">
    <property type="protein sequence ID" value="ALU31784.1"/>
    <property type="molecule type" value="Genomic_DNA"/>
</dbReference>
<protein>
    <submittedName>
        <fullName evidence="1">RNA-binding protein</fullName>
    </submittedName>
</protein>
<dbReference type="EMBL" id="CP013694">
    <property type="protein sequence ID" value="ALU29058.1"/>
    <property type="molecule type" value="Genomic_DNA"/>
</dbReference>
<accession>A0A0U2WSK0</accession>
<dbReference type="STRING" id="1435377.SUSAZ_02840"/>
<dbReference type="OrthoDB" id="7902at2157"/>
<gene>
    <name evidence="1" type="ORF">ATY89_03275</name>
    <name evidence="2" type="ORF">ATZ20_06300</name>
</gene>
<dbReference type="Gene3D" id="1.10.150.280">
    <property type="entry name" value="AF1531-like domain"/>
    <property type="match status" value="1"/>
</dbReference>
<dbReference type="PANTHER" id="PTHR40734:SF1">
    <property type="entry name" value="DNA-BINDING PROTEIN"/>
    <property type="match status" value="1"/>
</dbReference>
<reference evidence="3 4" key="1">
    <citation type="submission" date="2015-12" db="EMBL/GenBank/DDBJ databases">
        <title>A stable core within a dynamic pangenome in Sulfolobus acidocaldarius.</title>
        <authorList>
            <person name="Anderson R."/>
            <person name="Kouris A."/>
            <person name="Seward C."/>
            <person name="Campbell K."/>
            <person name="Whitaker R."/>
        </authorList>
    </citation>
    <scope>NUCLEOTIDE SEQUENCE [LARGE SCALE GENOMIC DNA]</scope>
    <source>
        <strain evidence="1 4">GG12-C01-09</strain>
        <strain evidence="2 3">NG05B_CO5_07</strain>
    </source>
</reference>
<dbReference type="Gene3D" id="2.40.50.140">
    <property type="entry name" value="Nucleic acid-binding proteins"/>
    <property type="match status" value="1"/>
</dbReference>
<dbReference type="PaxDb" id="1435377-SUSAZ_02840"/>
<dbReference type="InterPro" id="IPR012340">
    <property type="entry name" value="NA-bd_OB-fold"/>
</dbReference>
<dbReference type="InterPro" id="IPR007003">
    <property type="entry name" value="DUF655"/>
</dbReference>
<dbReference type="SUPFAM" id="SSF160975">
    <property type="entry name" value="AF1531-like"/>
    <property type="match status" value="1"/>
</dbReference>
<organism evidence="1 4">
    <name type="scientific">Sulfolobus acidocaldarius</name>
    <dbReference type="NCBI Taxonomy" id="2285"/>
    <lineage>
        <taxon>Archaea</taxon>
        <taxon>Thermoproteota</taxon>
        <taxon>Thermoprotei</taxon>
        <taxon>Sulfolobales</taxon>
        <taxon>Sulfolobaceae</taxon>
        <taxon>Sulfolobus</taxon>
    </lineage>
</organism>
<name>A0A0U2WSK0_9CREN</name>
<evidence type="ECO:0000313" key="3">
    <source>
        <dbReference type="Proteomes" id="UP000060043"/>
    </source>
</evidence>
<evidence type="ECO:0000313" key="2">
    <source>
        <dbReference type="EMBL" id="ALU31784.1"/>
    </source>
</evidence>
<dbReference type="OMA" id="IGKKHMW"/>
<dbReference type="Proteomes" id="UP000065473">
    <property type="component" value="Chromosome"/>
</dbReference>
<dbReference type="GeneID" id="14551145"/>
<sequence>MQRRKQVKEKLENYGYILDYLRQGNPLDKHQYHRNKPVVQLIGEDYFMLMEASPLDSKFEFQLEQRVELGSTPLKIDNLVIYEDLTTVAREELVKVLRNIILQKEEIFVKFFNTAEPLTLKLHALELLPNIGKKTLRIILEERRKQLFTSYKDIESRIGVKDVVNILEERIIKELQGGEKYYLFVYPVEEIKKVVEKPIYVGYLERLR</sequence>
<dbReference type="Proteomes" id="UP000060043">
    <property type="component" value="Chromosome"/>
</dbReference>
<evidence type="ECO:0000313" key="1">
    <source>
        <dbReference type="EMBL" id="ALU29058.1"/>
    </source>
</evidence>
<evidence type="ECO:0000313" key="4">
    <source>
        <dbReference type="Proteomes" id="UP000065473"/>
    </source>
</evidence>
<dbReference type="RefSeq" id="WP_011277518.1">
    <property type="nucleotide sequence ID" value="NZ_BHWZ01000001.1"/>
</dbReference>